<protein>
    <submittedName>
        <fullName evidence="2">Glycosyl transferase family protein</fullName>
    </submittedName>
</protein>
<feature type="domain" description="Glycosyltransferase 2-like" evidence="1">
    <location>
        <begin position="3"/>
        <end position="99"/>
    </location>
</feature>
<reference evidence="2" key="1">
    <citation type="submission" date="2013-08" db="EMBL/GenBank/DDBJ databases">
        <authorList>
            <person name="Mendez C."/>
            <person name="Richter M."/>
            <person name="Ferrer M."/>
            <person name="Sanchez J."/>
        </authorList>
    </citation>
    <scope>NUCLEOTIDE SEQUENCE</scope>
</reference>
<organism evidence="2">
    <name type="scientific">mine drainage metagenome</name>
    <dbReference type="NCBI Taxonomy" id="410659"/>
    <lineage>
        <taxon>unclassified sequences</taxon>
        <taxon>metagenomes</taxon>
        <taxon>ecological metagenomes</taxon>
    </lineage>
</organism>
<dbReference type="InterPro" id="IPR001173">
    <property type="entry name" value="Glyco_trans_2-like"/>
</dbReference>
<dbReference type="EMBL" id="AUZZ01008695">
    <property type="protein sequence ID" value="EQD36718.1"/>
    <property type="molecule type" value="Genomic_DNA"/>
</dbReference>
<gene>
    <name evidence="2" type="ORF">B2A_12050</name>
</gene>
<dbReference type="Pfam" id="PF00535">
    <property type="entry name" value="Glycos_transf_2"/>
    <property type="match status" value="1"/>
</dbReference>
<accession>T0YUM9</accession>
<dbReference type="GO" id="GO:0016740">
    <property type="term" value="F:transferase activity"/>
    <property type="evidence" value="ECO:0007669"/>
    <property type="project" value="UniProtKB-KW"/>
</dbReference>
<dbReference type="SUPFAM" id="SSF53448">
    <property type="entry name" value="Nucleotide-diphospho-sugar transferases"/>
    <property type="match status" value="1"/>
</dbReference>
<proteinExistence type="predicted"/>
<name>T0YUM9_9ZZZZ</name>
<reference evidence="2" key="2">
    <citation type="journal article" date="2014" name="ISME J.">
        <title>Microbial stratification in low pH oxic and suboxic macroscopic growths along an acid mine drainage.</title>
        <authorList>
            <person name="Mendez-Garcia C."/>
            <person name="Mesa V."/>
            <person name="Sprenger R.R."/>
            <person name="Richter M."/>
            <person name="Diez M.S."/>
            <person name="Solano J."/>
            <person name="Bargiela R."/>
            <person name="Golyshina O.V."/>
            <person name="Manteca A."/>
            <person name="Ramos J.L."/>
            <person name="Gallego J.R."/>
            <person name="Llorente I."/>
            <person name="Martins Dos Santos V.A."/>
            <person name="Jensen O.N."/>
            <person name="Pelaez A.I."/>
            <person name="Sanchez J."/>
            <person name="Ferrer M."/>
        </authorList>
    </citation>
    <scope>NUCLEOTIDE SEQUENCE</scope>
</reference>
<sequence>MLATFNGALWIREQLDSILAQRDVTPYVVIRDDGSIDDTLKQIAQFSHDSRVHLLANVSPTHSAAQNFFALIKNTPASGFDLVAFSDQDDIWNPDKLIRAFRCLKQ</sequence>
<keyword evidence="2" id="KW-0808">Transferase</keyword>
<comment type="caution">
    <text evidence="2">The sequence shown here is derived from an EMBL/GenBank/DDBJ whole genome shotgun (WGS) entry which is preliminary data.</text>
</comment>
<dbReference type="AlphaFoldDB" id="T0YUM9"/>
<dbReference type="Gene3D" id="3.90.550.10">
    <property type="entry name" value="Spore Coat Polysaccharide Biosynthesis Protein SpsA, Chain A"/>
    <property type="match status" value="1"/>
</dbReference>
<dbReference type="InterPro" id="IPR029044">
    <property type="entry name" value="Nucleotide-diphossugar_trans"/>
</dbReference>
<feature type="non-terminal residue" evidence="2">
    <location>
        <position position="106"/>
    </location>
</feature>
<evidence type="ECO:0000259" key="1">
    <source>
        <dbReference type="Pfam" id="PF00535"/>
    </source>
</evidence>
<evidence type="ECO:0000313" key="2">
    <source>
        <dbReference type="EMBL" id="EQD36718.1"/>
    </source>
</evidence>